<comment type="caution">
    <text evidence="2">The sequence shown here is derived from an EMBL/GenBank/DDBJ whole genome shotgun (WGS) entry which is preliminary data.</text>
</comment>
<proteinExistence type="predicted"/>
<evidence type="ECO:0000313" key="2">
    <source>
        <dbReference type="EMBL" id="GAA0874004.1"/>
    </source>
</evidence>
<feature type="domain" description="HipA N-terminal subdomain 1" evidence="1">
    <location>
        <begin position="5"/>
        <end position="64"/>
    </location>
</feature>
<name>A0ABN1MM27_9FLAO</name>
<reference evidence="2 3" key="1">
    <citation type="journal article" date="2019" name="Int. J. Syst. Evol. Microbiol.">
        <title>The Global Catalogue of Microorganisms (GCM) 10K type strain sequencing project: providing services to taxonomists for standard genome sequencing and annotation.</title>
        <authorList>
            <consortium name="The Broad Institute Genomics Platform"/>
            <consortium name="The Broad Institute Genome Sequencing Center for Infectious Disease"/>
            <person name="Wu L."/>
            <person name="Ma J."/>
        </authorList>
    </citation>
    <scope>NUCLEOTIDE SEQUENCE [LARGE SCALE GENOMIC DNA]</scope>
    <source>
        <strain evidence="2 3">JCM 16083</strain>
    </source>
</reference>
<gene>
    <name evidence="2" type="ORF">GCM10009118_04120</name>
</gene>
<accession>A0ABN1MM27</accession>
<dbReference type="EMBL" id="BAAAFH010000003">
    <property type="protein sequence ID" value="GAA0874004.1"/>
    <property type="molecule type" value="Genomic_DNA"/>
</dbReference>
<protein>
    <recommendedName>
        <fullName evidence="1">HipA N-terminal subdomain 1 domain-containing protein</fullName>
    </recommendedName>
</protein>
<dbReference type="RefSeq" id="WP_343784604.1">
    <property type="nucleotide sequence ID" value="NZ_BAAAFH010000003.1"/>
</dbReference>
<organism evidence="2 3">
    <name type="scientific">Wandonia haliotis</name>
    <dbReference type="NCBI Taxonomy" id="574963"/>
    <lineage>
        <taxon>Bacteria</taxon>
        <taxon>Pseudomonadati</taxon>
        <taxon>Bacteroidota</taxon>
        <taxon>Flavobacteriia</taxon>
        <taxon>Flavobacteriales</taxon>
        <taxon>Crocinitomicaceae</taxon>
        <taxon>Wandonia</taxon>
    </lineage>
</organism>
<dbReference type="Pfam" id="PF13657">
    <property type="entry name" value="Couple_hipA"/>
    <property type="match status" value="1"/>
</dbReference>
<evidence type="ECO:0000259" key="1">
    <source>
        <dbReference type="Pfam" id="PF13657"/>
    </source>
</evidence>
<keyword evidence="3" id="KW-1185">Reference proteome</keyword>
<dbReference type="NCBIfam" id="TIGR03071">
    <property type="entry name" value="couple_hipA"/>
    <property type="match status" value="1"/>
</dbReference>
<evidence type="ECO:0000313" key="3">
    <source>
        <dbReference type="Proteomes" id="UP001501126"/>
    </source>
</evidence>
<dbReference type="Proteomes" id="UP001501126">
    <property type="component" value="Unassembled WGS sequence"/>
</dbReference>
<sequence>MRQGKVFYKDSLAGTITEIHGGEDVFQYDPSYVKEHSDEFITFTMPVTDKPYTEKQIEGTFKRMVKNYPKALE</sequence>
<dbReference type="InterPro" id="IPR017508">
    <property type="entry name" value="HipA_N1"/>
</dbReference>